<dbReference type="AlphaFoldDB" id="A0A0B8NYY8"/>
<dbReference type="RefSeq" id="WP_261835878.1">
    <property type="nucleotide sequence ID" value="NZ_AP024882.1"/>
</dbReference>
<organism evidence="1 2">
    <name type="scientific">Vibrio ishigakensis</name>
    <dbReference type="NCBI Taxonomy" id="1481914"/>
    <lineage>
        <taxon>Bacteria</taxon>
        <taxon>Pseudomonadati</taxon>
        <taxon>Pseudomonadota</taxon>
        <taxon>Gammaproteobacteria</taxon>
        <taxon>Vibrionales</taxon>
        <taxon>Vibrionaceae</taxon>
        <taxon>Vibrio</taxon>
    </lineage>
</organism>
<name>A0A0B8NYY8_9VIBR</name>
<sequence length="172" mass="19671">MRRFWPPAWLLVLVGLLLNILAILISSQVIDGLVSKNGSLSEARDNNLRSIQLAWNRIENLERKKETMVVMLASESAPTETLDELKSQIETWTGKQVPAISVNNLQTLTLLVEQQQDQQRDFIDNYYLENVTLMESMHENDVFMSHYKNIALFLQIFGLALILARDLRPGST</sequence>
<protein>
    <recommendedName>
        <fullName evidence="3">DNA mismatch repair protein</fullName>
    </recommendedName>
</protein>
<dbReference type="Proteomes" id="UP000031671">
    <property type="component" value="Unassembled WGS sequence"/>
</dbReference>
<accession>A0A0B8NYY8</accession>
<gene>
    <name evidence="1" type="ORF">JCM19231_2517</name>
</gene>
<reference evidence="1 2" key="1">
    <citation type="submission" date="2015-01" db="EMBL/GenBank/DDBJ databases">
        <title>Vibrio sp. C1 JCM 19231 whole genome shotgun sequence.</title>
        <authorList>
            <person name="Sawabe T."/>
            <person name="Meirelles P."/>
            <person name="Feng G."/>
            <person name="Sayaka M."/>
            <person name="Hattori M."/>
            <person name="Ohkuma M."/>
        </authorList>
    </citation>
    <scope>NUCLEOTIDE SEQUENCE [LARGE SCALE GENOMIC DNA]</scope>
    <source>
        <strain evidence="2">JCM 19231</strain>
    </source>
</reference>
<evidence type="ECO:0000313" key="1">
    <source>
        <dbReference type="EMBL" id="GAM56263.1"/>
    </source>
</evidence>
<keyword evidence="2" id="KW-1185">Reference proteome</keyword>
<evidence type="ECO:0008006" key="3">
    <source>
        <dbReference type="Google" id="ProtNLM"/>
    </source>
</evidence>
<dbReference type="EMBL" id="BBRZ01000026">
    <property type="protein sequence ID" value="GAM56263.1"/>
    <property type="molecule type" value="Genomic_DNA"/>
</dbReference>
<reference evidence="1 2" key="2">
    <citation type="submission" date="2015-01" db="EMBL/GenBank/DDBJ databases">
        <authorList>
            <consortium name="NBRP consortium"/>
            <person name="Sawabe T."/>
            <person name="Meirelles P."/>
            <person name="Feng G."/>
            <person name="Sayaka M."/>
            <person name="Hattori M."/>
            <person name="Ohkuma M."/>
        </authorList>
    </citation>
    <scope>NUCLEOTIDE SEQUENCE [LARGE SCALE GENOMIC DNA]</scope>
    <source>
        <strain evidence="2">JCM 19231</strain>
    </source>
</reference>
<evidence type="ECO:0000313" key="2">
    <source>
        <dbReference type="Proteomes" id="UP000031671"/>
    </source>
</evidence>
<comment type="caution">
    <text evidence="1">The sequence shown here is derived from an EMBL/GenBank/DDBJ whole genome shotgun (WGS) entry which is preliminary data.</text>
</comment>
<proteinExistence type="predicted"/>